<sequence>MTDSEFHQLADLIFSQLEDALDNHDGEIDYEGESGLLKLMFENASHIVINKQEPLHQIWVATKFDGHHFEYQDGQWIDNRGGGELLSFLIEAIKRQSGETLAL</sequence>
<keyword evidence="3 4" id="KW-0408">Iron</keyword>
<dbReference type="RefSeq" id="WP_408624305.1">
    <property type="nucleotide sequence ID" value="NZ_JBEQCT010000006.1"/>
</dbReference>
<name>A0ABW9G937_9GAMM</name>
<dbReference type="PANTHER" id="PTHR16821:SF2">
    <property type="entry name" value="FRATAXIN, MITOCHONDRIAL"/>
    <property type="match status" value="1"/>
</dbReference>
<dbReference type="PROSITE" id="PS50810">
    <property type="entry name" value="FRATAXIN_2"/>
    <property type="match status" value="1"/>
</dbReference>
<proteinExistence type="inferred from homology"/>
<comment type="similarity">
    <text evidence="1 4">Belongs to the frataxin family.</text>
</comment>
<keyword evidence="6" id="KW-1185">Reference proteome</keyword>
<comment type="caution">
    <text evidence="5">The sequence shown here is derived from an EMBL/GenBank/DDBJ whole genome shotgun (WGS) entry which is preliminary data.</text>
</comment>
<dbReference type="Pfam" id="PF01491">
    <property type="entry name" value="Frataxin_Cyay"/>
    <property type="match status" value="1"/>
</dbReference>
<dbReference type="InterPro" id="IPR036524">
    <property type="entry name" value="Frataxin/CyaY_sf"/>
</dbReference>
<evidence type="ECO:0000256" key="4">
    <source>
        <dbReference type="HAMAP-Rule" id="MF_00142"/>
    </source>
</evidence>
<protein>
    <recommendedName>
        <fullName evidence="4">Iron-sulfur cluster assembly protein CyaY</fullName>
    </recommendedName>
</protein>
<evidence type="ECO:0000313" key="5">
    <source>
        <dbReference type="EMBL" id="MFM2486042.1"/>
    </source>
</evidence>
<dbReference type="InterPro" id="IPR020895">
    <property type="entry name" value="Frataxin_CS"/>
</dbReference>
<comment type="function">
    <text evidence="4">Involved in iron-sulfur (Fe-S) cluster assembly. May act as a regulator of Fe-S biogenesis.</text>
</comment>
<gene>
    <name evidence="4 5" type="primary">cyaY</name>
    <name evidence="5" type="ORF">ABUE30_13405</name>
</gene>
<dbReference type="SMART" id="SM01219">
    <property type="entry name" value="Frataxin_Cyay"/>
    <property type="match status" value="1"/>
</dbReference>
<evidence type="ECO:0000256" key="2">
    <source>
        <dbReference type="ARBA" id="ARBA00022723"/>
    </source>
</evidence>
<dbReference type="HAMAP" id="MF_00142">
    <property type="entry name" value="CyaY"/>
    <property type="match status" value="1"/>
</dbReference>
<dbReference type="EMBL" id="JBEQCT010000006">
    <property type="protein sequence ID" value="MFM2486042.1"/>
    <property type="molecule type" value="Genomic_DNA"/>
</dbReference>
<reference evidence="5 6" key="1">
    <citation type="journal article" date="2013" name="Int. J. Syst. Evol. Microbiol.">
        <title>Celerinatantimonas yamalensis sp. nov., a cold-adapted diazotrophic bacterium from a cold permafrost brine.</title>
        <authorList>
            <person name="Shcherbakova V."/>
            <person name="Chuvilskaya N."/>
            <person name="Rivkina E."/>
            <person name="Demidov N."/>
            <person name="Uchaeva V."/>
            <person name="Suetin S."/>
            <person name="Suzina N."/>
            <person name="Gilichinsky D."/>
        </authorList>
    </citation>
    <scope>NUCLEOTIDE SEQUENCE [LARGE SCALE GENOMIC DNA]</scope>
    <source>
        <strain evidence="5 6">C7</strain>
    </source>
</reference>
<dbReference type="PROSITE" id="PS01344">
    <property type="entry name" value="FRATAXIN_1"/>
    <property type="match status" value="1"/>
</dbReference>
<dbReference type="InterPro" id="IPR002908">
    <property type="entry name" value="Frataxin/CyaY"/>
</dbReference>
<evidence type="ECO:0000313" key="6">
    <source>
        <dbReference type="Proteomes" id="UP001629953"/>
    </source>
</evidence>
<dbReference type="InterPro" id="IPR047584">
    <property type="entry name" value="CyaY"/>
</dbReference>
<keyword evidence="2 4" id="KW-0479">Metal-binding</keyword>
<dbReference type="Proteomes" id="UP001629953">
    <property type="component" value="Unassembled WGS sequence"/>
</dbReference>
<dbReference type="PANTHER" id="PTHR16821">
    <property type="entry name" value="FRATAXIN"/>
    <property type="match status" value="1"/>
</dbReference>
<organism evidence="5 6">
    <name type="scientific">Celerinatantimonas yamalensis</name>
    <dbReference type="NCBI Taxonomy" id="559956"/>
    <lineage>
        <taxon>Bacteria</taxon>
        <taxon>Pseudomonadati</taxon>
        <taxon>Pseudomonadota</taxon>
        <taxon>Gammaproteobacteria</taxon>
        <taxon>Celerinatantimonadaceae</taxon>
        <taxon>Celerinatantimonas</taxon>
    </lineage>
</organism>
<accession>A0ABW9G937</accession>
<evidence type="ECO:0000256" key="3">
    <source>
        <dbReference type="ARBA" id="ARBA00023004"/>
    </source>
</evidence>
<evidence type="ECO:0000256" key="1">
    <source>
        <dbReference type="ARBA" id="ARBA00008183"/>
    </source>
</evidence>
<dbReference type="NCBIfam" id="TIGR03421">
    <property type="entry name" value="FeS_CyaY"/>
    <property type="match status" value="1"/>
</dbReference>
<dbReference type="SUPFAM" id="SSF55387">
    <property type="entry name" value="Frataxin/Nqo15-like"/>
    <property type="match status" value="1"/>
</dbReference>
<dbReference type="Gene3D" id="3.30.920.10">
    <property type="entry name" value="Frataxin/CyaY"/>
    <property type="match status" value="1"/>
</dbReference>